<sequence>MRQYNIFQAIYLSFYSKNLYRDVATNWGGKAFLYLLMIVALSWVLFTYQFQHSLNMIYAANADKLVAQMPVVTIKDGKISTPEERPYVIHDPETKQVFAVIDTTGKYTSLDEAKAEVLVTQTQIISRHNENQIRTTSLPNTLNMVIVPETVNAIVKRYLNFAWIFFFVIFVVAGYAYRLIQALIYSIIGKIFGVIAKVPLSYGQILQIAMVAITPVIVVATIFDFFAIQFAYQLLFYFILAMIYLFYGIVANRR</sequence>
<accession>A0A370GVT9</accession>
<dbReference type="OrthoDB" id="5634905at2"/>
<name>A0A370GVT9_9COXI</name>
<feature type="transmembrane region" description="Helical" evidence="1">
    <location>
        <begin position="31"/>
        <end position="48"/>
    </location>
</feature>
<feature type="transmembrane region" description="Helical" evidence="1">
    <location>
        <begin position="158"/>
        <end position="177"/>
    </location>
</feature>
<dbReference type="Pfam" id="PF06691">
    <property type="entry name" value="DUF1189"/>
    <property type="match status" value="1"/>
</dbReference>
<keyword evidence="1" id="KW-1133">Transmembrane helix</keyword>
<keyword evidence="1" id="KW-0472">Membrane</keyword>
<evidence type="ECO:0000256" key="1">
    <source>
        <dbReference type="SAM" id="Phobius"/>
    </source>
</evidence>
<dbReference type="InterPro" id="IPR009574">
    <property type="entry name" value="DUF1189"/>
</dbReference>
<gene>
    <name evidence="2" type="ORF">C8D86_10647</name>
</gene>
<organism evidence="2 3">
    <name type="scientific">Aquicella lusitana</name>
    <dbReference type="NCBI Taxonomy" id="254246"/>
    <lineage>
        <taxon>Bacteria</taxon>
        <taxon>Pseudomonadati</taxon>
        <taxon>Pseudomonadota</taxon>
        <taxon>Gammaproteobacteria</taxon>
        <taxon>Legionellales</taxon>
        <taxon>Coxiellaceae</taxon>
        <taxon>Aquicella</taxon>
    </lineage>
</organism>
<evidence type="ECO:0000313" key="2">
    <source>
        <dbReference type="EMBL" id="RDI46043.1"/>
    </source>
</evidence>
<dbReference type="AlphaFoldDB" id="A0A370GVT9"/>
<evidence type="ECO:0000313" key="3">
    <source>
        <dbReference type="Proteomes" id="UP000254720"/>
    </source>
</evidence>
<dbReference type="RefSeq" id="WP_114833940.1">
    <property type="nucleotide sequence ID" value="NZ_LR699114.1"/>
</dbReference>
<keyword evidence="1" id="KW-0812">Transmembrane</keyword>
<feature type="transmembrane region" description="Helical" evidence="1">
    <location>
        <begin position="209"/>
        <end position="228"/>
    </location>
</feature>
<keyword evidence="3" id="KW-1185">Reference proteome</keyword>
<proteinExistence type="predicted"/>
<protein>
    <submittedName>
        <fullName evidence="2">Uncharacterized protein DUF1189</fullName>
    </submittedName>
</protein>
<reference evidence="2 3" key="1">
    <citation type="submission" date="2018-07" db="EMBL/GenBank/DDBJ databases">
        <title>Genomic Encyclopedia of Type Strains, Phase IV (KMG-IV): sequencing the most valuable type-strain genomes for metagenomic binning, comparative biology and taxonomic classification.</title>
        <authorList>
            <person name="Goeker M."/>
        </authorList>
    </citation>
    <scope>NUCLEOTIDE SEQUENCE [LARGE SCALE GENOMIC DNA]</scope>
    <source>
        <strain evidence="2 3">DSM 16500</strain>
    </source>
</reference>
<feature type="transmembrane region" description="Helical" evidence="1">
    <location>
        <begin position="234"/>
        <end position="251"/>
    </location>
</feature>
<dbReference type="EMBL" id="QQAX01000006">
    <property type="protein sequence ID" value="RDI46043.1"/>
    <property type="molecule type" value="Genomic_DNA"/>
</dbReference>
<comment type="caution">
    <text evidence="2">The sequence shown here is derived from an EMBL/GenBank/DDBJ whole genome shotgun (WGS) entry which is preliminary data.</text>
</comment>
<dbReference type="Proteomes" id="UP000254720">
    <property type="component" value="Unassembled WGS sequence"/>
</dbReference>